<evidence type="ECO:0000313" key="8">
    <source>
        <dbReference type="EMBL" id="NWK57284.1"/>
    </source>
</evidence>
<dbReference type="GO" id="GO:0005886">
    <property type="term" value="C:plasma membrane"/>
    <property type="evidence" value="ECO:0007669"/>
    <property type="project" value="UniProtKB-SubCell"/>
</dbReference>
<evidence type="ECO:0000256" key="6">
    <source>
        <dbReference type="SAM" id="MobiDB-lite"/>
    </source>
</evidence>
<keyword evidence="2" id="KW-1003">Cell membrane</keyword>
<evidence type="ECO:0000256" key="1">
    <source>
        <dbReference type="ARBA" id="ARBA00004651"/>
    </source>
</evidence>
<comment type="caution">
    <text evidence="8">The sequence shown here is derived from an EMBL/GenBank/DDBJ whole genome shotgun (WGS) entry which is preliminary data.</text>
</comment>
<evidence type="ECO:0000256" key="7">
    <source>
        <dbReference type="SAM" id="Phobius"/>
    </source>
</evidence>
<keyword evidence="3 7" id="KW-0812">Transmembrane</keyword>
<dbReference type="RefSeq" id="WP_178934119.1">
    <property type="nucleotide sequence ID" value="NZ_JACBAZ010000009.1"/>
</dbReference>
<evidence type="ECO:0000256" key="4">
    <source>
        <dbReference type="ARBA" id="ARBA00022989"/>
    </source>
</evidence>
<dbReference type="PANTHER" id="PTHR30213:SF1">
    <property type="entry name" value="INNER MEMBRANE PROTEIN YHJD"/>
    <property type="match status" value="1"/>
</dbReference>
<dbReference type="PIRSF" id="PIRSF035875">
    <property type="entry name" value="RNase_BN"/>
    <property type="match status" value="1"/>
</dbReference>
<feature type="transmembrane region" description="Helical" evidence="7">
    <location>
        <begin position="133"/>
        <end position="160"/>
    </location>
</feature>
<evidence type="ECO:0000313" key="9">
    <source>
        <dbReference type="Proteomes" id="UP000557872"/>
    </source>
</evidence>
<feature type="transmembrane region" description="Helical" evidence="7">
    <location>
        <begin position="93"/>
        <end position="112"/>
    </location>
</feature>
<feature type="transmembrane region" description="Helical" evidence="7">
    <location>
        <begin position="180"/>
        <end position="201"/>
    </location>
</feature>
<gene>
    <name evidence="8" type="ORF">HW115_16805</name>
</gene>
<dbReference type="Pfam" id="PF03631">
    <property type="entry name" value="Virul_fac_BrkB"/>
    <property type="match status" value="1"/>
</dbReference>
<keyword evidence="5 7" id="KW-0472">Membrane</keyword>
<feature type="transmembrane region" description="Helical" evidence="7">
    <location>
        <begin position="28"/>
        <end position="54"/>
    </location>
</feature>
<dbReference type="EMBL" id="JACBAZ010000009">
    <property type="protein sequence ID" value="NWK57284.1"/>
    <property type="molecule type" value="Genomic_DNA"/>
</dbReference>
<comment type="subcellular location">
    <subcellularLocation>
        <location evidence="1">Cell membrane</location>
        <topology evidence="1">Multi-pass membrane protein</topology>
    </subcellularLocation>
</comment>
<dbReference type="Proteomes" id="UP000557872">
    <property type="component" value="Unassembled WGS sequence"/>
</dbReference>
<feature type="transmembrane region" description="Helical" evidence="7">
    <location>
        <begin position="244"/>
        <end position="269"/>
    </location>
</feature>
<feature type="region of interest" description="Disordered" evidence="6">
    <location>
        <begin position="282"/>
        <end position="342"/>
    </location>
</feature>
<dbReference type="AlphaFoldDB" id="A0A851GSQ9"/>
<proteinExistence type="predicted"/>
<dbReference type="InterPro" id="IPR017039">
    <property type="entry name" value="Virul_fac_BrkB"/>
</dbReference>
<dbReference type="PANTHER" id="PTHR30213">
    <property type="entry name" value="INNER MEMBRANE PROTEIN YHJD"/>
    <property type="match status" value="1"/>
</dbReference>
<sequence>MWSKIGLWCGHLLQAAKMWWRHKHADEAAALAFYSLISLVPILLVGIFIASFFVDEKVATQILLSEAHHVAGSTVANYFAQILRSDVQWAGSGFSPVIGMFFLFFSATKVIAELRKSLGKVFGSPRKKGRKAALAGLIGRLASALMLCALGVFIASAVIFETLMGVLVDEVFDASWMIKLATYISPLFSFCAMTLLSAVAMRWLPARPPKFREAVIGGAVSAMMLVGLKIGLAKFLKHSDFGSFYGSAVTLVLVLFWIYFAMQVFLYGAELAAELAMKRRAKESPDEEDDPEGLLPEADQNTRNEKSYVESEKQAMDDDEGETMHRHAGVGDRDADSEGAGG</sequence>
<feature type="compositionally biased region" description="Basic and acidic residues" evidence="6">
    <location>
        <begin position="300"/>
        <end position="336"/>
    </location>
</feature>
<keyword evidence="9" id="KW-1185">Reference proteome</keyword>
<accession>A0A851GSQ9</accession>
<evidence type="ECO:0000256" key="5">
    <source>
        <dbReference type="ARBA" id="ARBA00023136"/>
    </source>
</evidence>
<feature type="transmembrane region" description="Helical" evidence="7">
    <location>
        <begin position="213"/>
        <end position="232"/>
    </location>
</feature>
<organism evidence="8 9">
    <name type="scientific">Oceaniferula marina</name>
    <dbReference type="NCBI Taxonomy" id="2748318"/>
    <lineage>
        <taxon>Bacteria</taxon>
        <taxon>Pseudomonadati</taxon>
        <taxon>Verrucomicrobiota</taxon>
        <taxon>Verrucomicrobiia</taxon>
        <taxon>Verrucomicrobiales</taxon>
        <taxon>Verrucomicrobiaceae</taxon>
        <taxon>Oceaniferula</taxon>
    </lineage>
</organism>
<keyword evidence="4 7" id="KW-1133">Transmembrane helix</keyword>
<evidence type="ECO:0000256" key="3">
    <source>
        <dbReference type="ARBA" id="ARBA00022692"/>
    </source>
</evidence>
<evidence type="ECO:0000256" key="2">
    <source>
        <dbReference type="ARBA" id="ARBA00022475"/>
    </source>
</evidence>
<protein>
    <submittedName>
        <fullName evidence="8">YihY/virulence factor BrkB family protein</fullName>
    </submittedName>
</protein>
<reference evidence="8 9" key="1">
    <citation type="submission" date="2020-07" db="EMBL/GenBank/DDBJ databases">
        <title>Roseicoccus Jingziensis gen. nov., sp. nov., isolated from coastal seawater.</title>
        <authorList>
            <person name="Feng X."/>
        </authorList>
    </citation>
    <scope>NUCLEOTIDE SEQUENCE [LARGE SCALE GENOMIC DNA]</scope>
    <source>
        <strain evidence="8 9">N1E253</strain>
    </source>
</reference>
<name>A0A851GSQ9_9BACT</name>